<dbReference type="PANTHER" id="PTHR31077">
    <property type="entry name" value="U4/U6.U5 SMALL NUCLEAR RIBONUCLEOPROTEIN 27 KDA PROTEIN"/>
    <property type="match status" value="1"/>
</dbReference>
<keyword evidence="5" id="KW-0507">mRNA processing</keyword>
<comment type="function">
    <text evidence="1">May play a role in mRNA splicing.</text>
</comment>
<evidence type="ECO:0000256" key="7">
    <source>
        <dbReference type="ARBA" id="ARBA00023242"/>
    </source>
</evidence>
<comment type="similarity">
    <text evidence="3">Belongs to the SNUT3 family.</text>
</comment>
<evidence type="ECO:0000256" key="4">
    <source>
        <dbReference type="ARBA" id="ARBA00011825"/>
    </source>
</evidence>
<accession>A0A9P8LBD8</accession>
<protein>
    <recommendedName>
        <fullName evidence="9">U4/U6.U5 small nuclear ribonucleoprotein 27kDa protein domain-containing protein</fullName>
    </recommendedName>
</protein>
<dbReference type="Pfam" id="PF08648">
    <property type="entry name" value="SNRNP27"/>
    <property type="match status" value="1"/>
</dbReference>
<evidence type="ECO:0000256" key="8">
    <source>
        <dbReference type="SAM" id="MobiDB-lite"/>
    </source>
</evidence>
<evidence type="ECO:0000259" key="9">
    <source>
        <dbReference type="Pfam" id="PF08648"/>
    </source>
</evidence>
<dbReference type="GO" id="GO:0006397">
    <property type="term" value="P:mRNA processing"/>
    <property type="evidence" value="ECO:0007669"/>
    <property type="project" value="UniProtKB-KW"/>
</dbReference>
<feature type="domain" description="U4/U6.U5 small nuclear ribonucleoprotein 27kDa protein" evidence="9">
    <location>
        <begin position="244"/>
        <end position="285"/>
    </location>
</feature>
<feature type="compositionally biased region" description="Low complexity" evidence="8">
    <location>
        <begin position="174"/>
        <end position="186"/>
    </location>
</feature>
<feature type="region of interest" description="Disordered" evidence="8">
    <location>
        <begin position="160"/>
        <end position="243"/>
    </location>
</feature>
<evidence type="ECO:0000256" key="1">
    <source>
        <dbReference type="ARBA" id="ARBA00003632"/>
    </source>
</evidence>
<keyword evidence="7" id="KW-0539">Nucleus</keyword>
<evidence type="ECO:0000256" key="6">
    <source>
        <dbReference type="ARBA" id="ARBA00023187"/>
    </source>
</evidence>
<proteinExistence type="inferred from homology"/>
<dbReference type="EMBL" id="JAGHQM010000691">
    <property type="protein sequence ID" value="KAH0558967.1"/>
    <property type="molecule type" value="Genomic_DNA"/>
</dbReference>
<name>A0A9P8LBD8_9PEZI</name>
<dbReference type="GO" id="GO:0008380">
    <property type="term" value="P:RNA splicing"/>
    <property type="evidence" value="ECO:0007669"/>
    <property type="project" value="UniProtKB-KW"/>
</dbReference>
<gene>
    <name evidence="10" type="ORF">GP486_004411</name>
</gene>
<dbReference type="AlphaFoldDB" id="A0A9P8LBD8"/>
<organism evidence="10 11">
    <name type="scientific">Trichoglossum hirsutum</name>
    <dbReference type="NCBI Taxonomy" id="265104"/>
    <lineage>
        <taxon>Eukaryota</taxon>
        <taxon>Fungi</taxon>
        <taxon>Dikarya</taxon>
        <taxon>Ascomycota</taxon>
        <taxon>Pezizomycotina</taxon>
        <taxon>Geoglossomycetes</taxon>
        <taxon>Geoglossales</taxon>
        <taxon>Geoglossaceae</taxon>
        <taxon>Trichoglossum</taxon>
    </lineage>
</organism>
<dbReference type="PANTHER" id="PTHR31077:SF1">
    <property type="entry name" value="U4_U6.U5 SMALL NUCLEAR RIBONUCLEOPROTEIN 27 KDA PROTEIN"/>
    <property type="match status" value="1"/>
</dbReference>
<sequence length="300" mass="32849">MAHAAEEAELRTSLNLVSPPLVGMVSCLQKRQRLLERAGREVLAIEGQEGVTENGVQVQQEVVTRGLVEDVMMKTGLAGATSEIDQEIERERGVTAQGQGTAMIDAARGVAQGRETLGQTVVERTEIESAIATEVRRSCQREVAAGMLGIVQDVTIHLRNTDTQKPAPSRRNTARSVSPPSAVSPRQRTRTGSPKRNDNKLKSDSRKYTPLPSIEPSDLGDADGAMDVSEDNGRPNDEDEDDEAQAQMRLVMGFGDFGSTKQKKVTGNNIYGVRKDKKTEYRQYMWMGFDESGLKSLLCN</sequence>
<comment type="subunit">
    <text evidence="4">Part of a tri-snRNP complex.</text>
</comment>
<dbReference type="GO" id="GO:0071011">
    <property type="term" value="C:precatalytic spliceosome"/>
    <property type="evidence" value="ECO:0007669"/>
    <property type="project" value="TreeGrafter"/>
</dbReference>
<comment type="subcellular location">
    <subcellularLocation>
        <location evidence="2">Nucleus</location>
    </subcellularLocation>
</comment>
<reference evidence="10" key="1">
    <citation type="submission" date="2021-03" db="EMBL/GenBank/DDBJ databases">
        <title>Comparative genomics and phylogenomic investigation of the class Geoglossomycetes provide insights into ecological specialization and systematics.</title>
        <authorList>
            <person name="Melie T."/>
            <person name="Pirro S."/>
            <person name="Miller A.N."/>
            <person name="Quandt A."/>
        </authorList>
    </citation>
    <scope>NUCLEOTIDE SEQUENCE</scope>
    <source>
        <strain evidence="10">CAQ_001_2017</strain>
    </source>
</reference>
<evidence type="ECO:0000313" key="10">
    <source>
        <dbReference type="EMBL" id="KAH0558967.1"/>
    </source>
</evidence>
<dbReference type="InterPro" id="IPR013957">
    <property type="entry name" value="SNRNP27"/>
</dbReference>
<evidence type="ECO:0000256" key="5">
    <source>
        <dbReference type="ARBA" id="ARBA00022664"/>
    </source>
</evidence>
<evidence type="ECO:0000256" key="2">
    <source>
        <dbReference type="ARBA" id="ARBA00004123"/>
    </source>
</evidence>
<evidence type="ECO:0000313" key="11">
    <source>
        <dbReference type="Proteomes" id="UP000750711"/>
    </source>
</evidence>
<keyword evidence="6" id="KW-0508">mRNA splicing</keyword>
<dbReference type="Proteomes" id="UP000750711">
    <property type="component" value="Unassembled WGS sequence"/>
</dbReference>
<comment type="caution">
    <text evidence="10">The sequence shown here is derived from an EMBL/GenBank/DDBJ whole genome shotgun (WGS) entry which is preliminary data.</text>
</comment>
<evidence type="ECO:0000256" key="3">
    <source>
        <dbReference type="ARBA" id="ARBA00008218"/>
    </source>
</evidence>
<feature type="compositionally biased region" description="Basic and acidic residues" evidence="8">
    <location>
        <begin position="195"/>
        <end position="207"/>
    </location>
</feature>
<keyword evidence="11" id="KW-1185">Reference proteome</keyword>